<comment type="function">
    <text evidence="1">Efflux system for nickel and cobalt.</text>
</comment>
<dbReference type="GO" id="GO:0046583">
    <property type="term" value="F:monoatomic cation efflux transmembrane transporter activity"/>
    <property type="evidence" value="ECO:0007669"/>
    <property type="project" value="TreeGrafter"/>
</dbReference>
<feature type="transmembrane region" description="Helical" evidence="14">
    <location>
        <begin position="301"/>
        <end position="322"/>
    </location>
</feature>
<dbReference type="eggNOG" id="COG2215">
    <property type="taxonomic scope" value="Bacteria"/>
</dbReference>
<dbReference type="Proteomes" id="UP000028640">
    <property type="component" value="Unassembled WGS sequence"/>
</dbReference>
<evidence type="ECO:0000256" key="8">
    <source>
        <dbReference type="ARBA" id="ARBA00022692"/>
    </source>
</evidence>
<evidence type="ECO:0000256" key="6">
    <source>
        <dbReference type="ARBA" id="ARBA00022475"/>
    </source>
</evidence>
<keyword evidence="7" id="KW-0533">Nickel</keyword>
<comment type="caution">
    <text evidence="15">The sequence shown here is derived from an EMBL/GenBank/DDBJ whole genome shotgun (WGS) entry which is preliminary data.</text>
</comment>
<evidence type="ECO:0000256" key="2">
    <source>
        <dbReference type="ARBA" id="ARBA00004651"/>
    </source>
</evidence>
<accession>A0A085GM22</accession>
<dbReference type="AlphaFoldDB" id="A0A085GM22"/>
<feature type="transmembrane region" description="Helical" evidence="14">
    <location>
        <begin position="253"/>
        <end position="280"/>
    </location>
</feature>
<evidence type="ECO:0000256" key="7">
    <source>
        <dbReference type="ARBA" id="ARBA00022596"/>
    </source>
</evidence>
<keyword evidence="5 14" id="KW-0813">Transport</keyword>
<keyword evidence="12 14" id="KW-0472">Membrane</keyword>
<evidence type="ECO:0000256" key="4">
    <source>
        <dbReference type="ARBA" id="ARBA00022426"/>
    </source>
</evidence>
<keyword evidence="13" id="KW-0170">Cobalt</keyword>
<feature type="transmembrane region" description="Helical" evidence="14">
    <location>
        <begin position="153"/>
        <end position="170"/>
    </location>
</feature>
<dbReference type="GO" id="GO:0032025">
    <property type="term" value="P:response to cobalt ion"/>
    <property type="evidence" value="ECO:0007669"/>
    <property type="project" value="TreeGrafter"/>
</dbReference>
<gene>
    <name evidence="15" type="ORF">GEAM_0641</name>
</gene>
<keyword evidence="16" id="KW-1185">Reference proteome</keyword>
<dbReference type="PANTHER" id="PTHR40659:SF1">
    <property type="entry name" value="NICKEL_COBALT EFFLUX SYSTEM RCNA"/>
    <property type="match status" value="1"/>
</dbReference>
<keyword evidence="8 14" id="KW-0812">Transmembrane</keyword>
<evidence type="ECO:0000256" key="11">
    <source>
        <dbReference type="ARBA" id="ARBA00023112"/>
    </source>
</evidence>
<evidence type="ECO:0000256" key="1">
    <source>
        <dbReference type="ARBA" id="ARBA00002510"/>
    </source>
</evidence>
<reference evidence="15 16" key="1">
    <citation type="submission" date="2014-05" db="EMBL/GenBank/DDBJ databases">
        <title>ATOL: Assembling a taxonomically balanced genome-scale reconstruction of the evolutionary history of the Enterobacteriaceae.</title>
        <authorList>
            <person name="Plunkett G.III."/>
            <person name="Neeno-Eckwall E.C."/>
            <person name="Glasner J.D."/>
            <person name="Perna N.T."/>
        </authorList>
    </citation>
    <scope>NUCLEOTIDE SEQUENCE [LARGE SCALE GENOMIC DNA]</scope>
    <source>
        <strain evidence="15 16">ATCC 33852</strain>
    </source>
</reference>
<keyword evidence="4" id="KW-0171">Cobalt transport</keyword>
<dbReference type="STRING" id="910964.GEAM_0641"/>
<evidence type="ECO:0000256" key="12">
    <source>
        <dbReference type="ARBA" id="ARBA00023136"/>
    </source>
</evidence>
<evidence type="ECO:0000256" key="14">
    <source>
        <dbReference type="RuleBase" id="RU362101"/>
    </source>
</evidence>
<proteinExistence type="inferred from homology"/>
<dbReference type="GeneID" id="78378986"/>
<comment type="subcellular location">
    <subcellularLocation>
        <location evidence="2 14">Cell membrane</location>
        <topology evidence="2 14">Multi-pass membrane protein</topology>
    </subcellularLocation>
</comment>
<name>A0A085GM22_EWIA3</name>
<keyword evidence="9 14" id="KW-1133">Transmembrane helix</keyword>
<feature type="transmembrane region" description="Helical" evidence="14">
    <location>
        <begin position="227"/>
        <end position="247"/>
    </location>
</feature>
<evidence type="ECO:0000256" key="5">
    <source>
        <dbReference type="ARBA" id="ARBA00022448"/>
    </source>
</evidence>
<dbReference type="GO" id="GO:0005886">
    <property type="term" value="C:plasma membrane"/>
    <property type="evidence" value="ECO:0007669"/>
    <property type="project" value="UniProtKB-SubCell"/>
</dbReference>
<dbReference type="GO" id="GO:0006824">
    <property type="term" value="P:cobalt ion transport"/>
    <property type="evidence" value="ECO:0007669"/>
    <property type="project" value="UniProtKB-KW"/>
</dbReference>
<dbReference type="RefSeq" id="WP_034788144.1">
    <property type="nucleotide sequence ID" value="NZ_JMPJ01000025.1"/>
</dbReference>
<dbReference type="Pfam" id="PF03824">
    <property type="entry name" value="NicO"/>
    <property type="match status" value="1"/>
</dbReference>
<evidence type="ECO:0000313" key="16">
    <source>
        <dbReference type="Proteomes" id="UP000028640"/>
    </source>
</evidence>
<dbReference type="OrthoDB" id="9812956at2"/>
<comment type="similarity">
    <text evidence="3">Belongs to the NiCoT transporter (TC 2.A.52) family. RcnA subfamily.</text>
</comment>
<organism evidence="15 16">
    <name type="scientific">Ewingella americana (strain ATCC 33852 / DSM 4580 / CCUG 14506 / JCM 5911 / LMG 7869 / NCTC 12157 / CDC 1468-78)</name>
    <dbReference type="NCBI Taxonomy" id="910964"/>
    <lineage>
        <taxon>Bacteria</taxon>
        <taxon>Pseudomonadati</taxon>
        <taxon>Pseudomonadota</taxon>
        <taxon>Gammaproteobacteria</taxon>
        <taxon>Enterobacterales</taxon>
        <taxon>Yersiniaceae</taxon>
        <taxon>Ewingella</taxon>
    </lineage>
</organism>
<keyword evidence="11" id="KW-0921">Nickel transport</keyword>
<feature type="transmembrane region" description="Helical" evidence="14">
    <location>
        <begin position="113"/>
        <end position="133"/>
    </location>
</feature>
<dbReference type="GO" id="GO:0015099">
    <property type="term" value="F:nickel cation transmembrane transporter activity"/>
    <property type="evidence" value="ECO:0007669"/>
    <property type="project" value="UniProtKB-UniRule"/>
</dbReference>
<dbReference type="InterPro" id="IPR051224">
    <property type="entry name" value="NiCoT_RcnA"/>
</dbReference>
<sequence length="339" mass="36915">MSLNLMENRKRHWAWDLWPLAVFLLLLAVGAAALWQYWPRILLNSIIWQRELHQELAGLLQQVKANPQKAGLTLMGFSLIYGVVHAIGPGHGKIVITTYLATHPSRLKNSLKLTFASAVVQGLVAVLLVTLMLGVLQLSSRQLHQSSFWLERGSFILVMLLGVLLCWRALKRCYFTLKSLKPRRGLAINSLRPLADNHVHDEHCGCGHQHLPTDQQLQAGSDWRTQATIVLAMGLRPCSGAIMVLLFSKVIGVYLWGVLSALVMALGTSITVSLIGLLVFYSRAMAVKLSAKRTPAAWQTVAWSALALAGGLILLLAGVLLYTAGGAAPDGGIGPFGRG</sequence>
<dbReference type="GO" id="GO:0010045">
    <property type="term" value="P:response to nickel cation"/>
    <property type="evidence" value="ECO:0007669"/>
    <property type="project" value="TreeGrafter"/>
</dbReference>
<evidence type="ECO:0000256" key="10">
    <source>
        <dbReference type="ARBA" id="ARBA00023065"/>
    </source>
</evidence>
<protein>
    <recommendedName>
        <fullName evidence="14">Nickel/cobalt efflux system</fullName>
    </recommendedName>
</protein>
<keyword evidence="6" id="KW-1003">Cell membrane</keyword>
<evidence type="ECO:0000313" key="15">
    <source>
        <dbReference type="EMBL" id="KFC84767.1"/>
    </source>
</evidence>
<evidence type="ECO:0000256" key="13">
    <source>
        <dbReference type="ARBA" id="ARBA00023285"/>
    </source>
</evidence>
<dbReference type="EMBL" id="JMPJ01000025">
    <property type="protein sequence ID" value="KFC84767.1"/>
    <property type="molecule type" value="Genomic_DNA"/>
</dbReference>
<feature type="transmembrane region" description="Helical" evidence="14">
    <location>
        <begin position="79"/>
        <end position="101"/>
    </location>
</feature>
<keyword evidence="10" id="KW-0406">Ion transport</keyword>
<feature type="transmembrane region" description="Helical" evidence="14">
    <location>
        <begin position="20"/>
        <end position="38"/>
    </location>
</feature>
<evidence type="ECO:0000256" key="9">
    <source>
        <dbReference type="ARBA" id="ARBA00022989"/>
    </source>
</evidence>
<dbReference type="InterPro" id="IPR011541">
    <property type="entry name" value="Ni/Co_transpt_high_affinity"/>
</dbReference>
<dbReference type="PANTHER" id="PTHR40659">
    <property type="entry name" value="NICKEL/COBALT EFFLUX SYSTEM RCNA"/>
    <property type="match status" value="1"/>
</dbReference>
<evidence type="ECO:0000256" key="3">
    <source>
        <dbReference type="ARBA" id="ARBA00010428"/>
    </source>
</evidence>